<keyword evidence="1" id="KW-0472">Membrane</keyword>
<keyword evidence="3" id="KW-1185">Reference proteome</keyword>
<name>A0ABN6H2X9_9BACT</name>
<protein>
    <submittedName>
        <fullName evidence="2">Uncharacterized protein</fullName>
    </submittedName>
</protein>
<evidence type="ECO:0000256" key="1">
    <source>
        <dbReference type="SAM" id="Phobius"/>
    </source>
</evidence>
<evidence type="ECO:0000313" key="3">
    <source>
        <dbReference type="Proteomes" id="UP001374893"/>
    </source>
</evidence>
<feature type="transmembrane region" description="Helical" evidence="1">
    <location>
        <begin position="40"/>
        <end position="58"/>
    </location>
</feature>
<accession>A0ABN6H2X9</accession>
<organism evidence="2 3">
    <name type="scientific">Haloferula helveola</name>
    <dbReference type="NCBI Taxonomy" id="490095"/>
    <lineage>
        <taxon>Bacteria</taxon>
        <taxon>Pseudomonadati</taxon>
        <taxon>Verrucomicrobiota</taxon>
        <taxon>Verrucomicrobiia</taxon>
        <taxon>Verrucomicrobiales</taxon>
        <taxon>Verrucomicrobiaceae</taxon>
        <taxon>Haloferula</taxon>
    </lineage>
</organism>
<proteinExistence type="predicted"/>
<dbReference type="Proteomes" id="UP001374893">
    <property type="component" value="Chromosome"/>
</dbReference>
<keyword evidence="1" id="KW-0812">Transmembrane</keyword>
<gene>
    <name evidence="2" type="ORF">HAHE_19090</name>
</gene>
<dbReference type="EMBL" id="AP024702">
    <property type="protein sequence ID" value="BCX48001.1"/>
    <property type="molecule type" value="Genomic_DNA"/>
</dbReference>
<evidence type="ECO:0000313" key="2">
    <source>
        <dbReference type="EMBL" id="BCX48001.1"/>
    </source>
</evidence>
<keyword evidence="1" id="KW-1133">Transmembrane helix</keyword>
<reference evidence="2 3" key="1">
    <citation type="submission" date="2021-06" db="EMBL/GenBank/DDBJ databases">
        <title>Complete genome of Haloferula helveola possessing various polysaccharide degrading enzymes.</title>
        <authorList>
            <person name="Takami H."/>
            <person name="Huang C."/>
            <person name="Hamasaki K."/>
        </authorList>
    </citation>
    <scope>NUCLEOTIDE SEQUENCE [LARGE SCALE GENOMIC DNA]</scope>
    <source>
        <strain evidence="2 3">CN-1</strain>
    </source>
</reference>
<sequence>MAFLLFGVLTIVKPQFIVMSGGIGSKGSHLVTSFFGTKQSVAFGVVFVGISLVLFAVARRLLKDQG</sequence>